<reference evidence="3" key="1">
    <citation type="journal article" date="2014" name="Nat. Genet.">
        <title>Genome of the human hookworm Necator americanus.</title>
        <authorList>
            <person name="Tang Y.T."/>
            <person name="Gao X."/>
            <person name="Rosa B.A."/>
            <person name="Abubucker S."/>
            <person name="Hallsworth-Pepin K."/>
            <person name="Martin J."/>
            <person name="Tyagi R."/>
            <person name="Heizer E."/>
            <person name="Zhang X."/>
            <person name="Bhonagiri-Palsikar V."/>
            <person name="Minx P."/>
            <person name="Warren W.C."/>
            <person name="Wang Q."/>
            <person name="Zhan B."/>
            <person name="Hotez P.J."/>
            <person name="Sternberg P.W."/>
            <person name="Dougall A."/>
            <person name="Gaze S.T."/>
            <person name="Mulvenna J."/>
            <person name="Sotillo J."/>
            <person name="Ranganathan S."/>
            <person name="Rabelo E.M."/>
            <person name="Wilson R.K."/>
            <person name="Felgner P.L."/>
            <person name="Bethony J."/>
            <person name="Hawdon J.M."/>
            <person name="Gasser R.B."/>
            <person name="Loukas A."/>
            <person name="Mitreva M."/>
        </authorList>
    </citation>
    <scope>NUCLEOTIDE SEQUENCE [LARGE SCALE GENOMIC DNA]</scope>
</reference>
<dbReference type="PANTHER" id="PTHR12975:SF6">
    <property type="entry name" value="TRAFFICKING PROTEIN PARTICLE COMPLEX SUBUNIT 8"/>
    <property type="match status" value="1"/>
</dbReference>
<dbReference type="KEGG" id="nai:NECAME_06814"/>
<dbReference type="GO" id="GO:1990072">
    <property type="term" value="C:TRAPPIII protein complex"/>
    <property type="evidence" value="ECO:0007669"/>
    <property type="project" value="TreeGrafter"/>
</dbReference>
<dbReference type="AlphaFoldDB" id="W2TRX3"/>
<proteinExistence type="predicted"/>
<evidence type="ECO:0000313" key="3">
    <source>
        <dbReference type="Proteomes" id="UP000053676"/>
    </source>
</evidence>
<dbReference type="STRING" id="51031.W2TRX3"/>
<protein>
    <submittedName>
        <fullName evidence="2">Uncharacterized protein</fullName>
    </submittedName>
</protein>
<dbReference type="EMBL" id="KI657919">
    <property type="protein sequence ID" value="ETN84578.1"/>
    <property type="molecule type" value="Genomic_DNA"/>
</dbReference>
<evidence type="ECO:0000256" key="1">
    <source>
        <dbReference type="SAM" id="MobiDB-lite"/>
    </source>
</evidence>
<dbReference type="Proteomes" id="UP000053676">
    <property type="component" value="Unassembled WGS sequence"/>
</dbReference>
<gene>
    <name evidence="2" type="ORF">NECAME_06814</name>
</gene>
<feature type="region of interest" description="Disordered" evidence="1">
    <location>
        <begin position="1"/>
        <end position="21"/>
    </location>
</feature>
<dbReference type="Pfam" id="PF12739">
    <property type="entry name" value="TRAPPC-Trs85"/>
    <property type="match status" value="1"/>
</dbReference>
<organism evidence="2 3">
    <name type="scientific">Necator americanus</name>
    <name type="common">Human hookworm</name>
    <dbReference type="NCBI Taxonomy" id="51031"/>
    <lineage>
        <taxon>Eukaryota</taxon>
        <taxon>Metazoa</taxon>
        <taxon>Ecdysozoa</taxon>
        <taxon>Nematoda</taxon>
        <taxon>Chromadorea</taxon>
        <taxon>Rhabditida</taxon>
        <taxon>Rhabditina</taxon>
        <taxon>Rhabditomorpha</taxon>
        <taxon>Strongyloidea</taxon>
        <taxon>Ancylostomatidae</taxon>
        <taxon>Bunostominae</taxon>
        <taxon>Necator</taxon>
    </lineage>
</organism>
<evidence type="ECO:0000313" key="2">
    <source>
        <dbReference type="EMBL" id="ETN84578.1"/>
    </source>
</evidence>
<sequence>MSFQHSSVDSKVRTPSHCAPPKWTSPNTLKHYFLLHDVTGDDEDRSKEVFNEMCSTYGVDACQILRIGEGRDPDELPDVWSDAEEDEIILSLGLRRAVQHATASAMAQQTIERKPAATSTVSTISPSYAMVQSSNLSSTEINGFPGGAQLPSRGGRNISSIDRENLRNITQKFLKDCLVSCFSSSCRKVDAYSL</sequence>
<name>W2TRX3_NECAM</name>
<dbReference type="InterPro" id="IPR024420">
    <property type="entry name" value="TRAPP_III_complex_Trs85"/>
</dbReference>
<dbReference type="OMA" id="SHCATPK"/>
<keyword evidence="3" id="KW-1185">Reference proteome</keyword>
<dbReference type="OrthoDB" id="203724at2759"/>
<dbReference type="PANTHER" id="PTHR12975">
    <property type="entry name" value="TRANSPORT PROTEIN TRAPP"/>
    <property type="match status" value="1"/>
</dbReference>
<accession>W2TRX3</accession>